<dbReference type="PROSITE" id="PS50811">
    <property type="entry name" value="WRKY"/>
    <property type="match status" value="1"/>
</dbReference>
<comment type="subcellular location">
    <subcellularLocation>
        <location evidence="1">Nucleus</location>
    </subcellularLocation>
</comment>
<dbReference type="InterPro" id="IPR003657">
    <property type="entry name" value="WRKY_dom"/>
</dbReference>
<keyword evidence="3" id="KW-0238">DNA-binding</keyword>
<dbReference type="InterPro" id="IPR044810">
    <property type="entry name" value="WRKY_plant"/>
</dbReference>
<dbReference type="Pfam" id="PF03106">
    <property type="entry name" value="WRKY"/>
    <property type="match status" value="1"/>
</dbReference>
<dbReference type="GO" id="GO:0005634">
    <property type="term" value="C:nucleus"/>
    <property type="evidence" value="ECO:0007669"/>
    <property type="project" value="UniProtKB-SubCell"/>
</dbReference>
<sequence length="335" mass="37510">MENSDKFLSSTLEVNLSIQEAVRSGLQSAYQVLNILTKQNQQCPFEKIQHDFSGATEEALSKFRKTVSLLGRTDHGRIRKSPVLPVSGNGEAFIDTFHFISPHNSNLVPHHASSALLYMPPPAPSDLAILQKLRQLFLPTNVNNPQLAGHQAQHIFREADLMLRDNFMKFENSINCTGNLHQSCTKSFVSSVSTESNVGEDRHMTLQYPLAVSNEVTPDFYFKRKCSGKCASSGGCRCSKRRKLRIKRTIKVPATSSKLADIPPDDHSWRKYGQKPIKGSPYPRGYYKCSSMRGCPARKHVERCLDEPSMLIVTYEGEHNHSRILSGGPSLVLHT</sequence>
<dbReference type="FunFam" id="2.20.25.80:FF:000004">
    <property type="entry name" value="WRKY transcription factor 65"/>
    <property type="match status" value="1"/>
</dbReference>
<protein>
    <recommendedName>
        <fullName evidence="6">WRKY domain-containing protein</fullName>
    </recommendedName>
</protein>
<accession>B8LKE9</accession>
<evidence type="ECO:0000313" key="7">
    <source>
        <dbReference type="EMBL" id="ABR16129.1"/>
    </source>
</evidence>
<name>B8LKE9_PICSI</name>
<dbReference type="InterPro" id="IPR036576">
    <property type="entry name" value="WRKY_dom_sf"/>
</dbReference>
<dbReference type="InterPro" id="IPR018872">
    <property type="entry name" value="Zn-cluster-dom"/>
</dbReference>
<evidence type="ECO:0000256" key="4">
    <source>
        <dbReference type="ARBA" id="ARBA00023163"/>
    </source>
</evidence>
<keyword evidence="5" id="KW-0539">Nucleus</keyword>
<dbReference type="GO" id="GO:0043565">
    <property type="term" value="F:sequence-specific DNA binding"/>
    <property type="evidence" value="ECO:0007669"/>
    <property type="project" value="InterPro"/>
</dbReference>
<evidence type="ECO:0000256" key="1">
    <source>
        <dbReference type="ARBA" id="ARBA00004123"/>
    </source>
</evidence>
<evidence type="ECO:0000256" key="2">
    <source>
        <dbReference type="ARBA" id="ARBA00023015"/>
    </source>
</evidence>
<keyword evidence="2" id="KW-0805">Transcription regulation</keyword>
<keyword evidence="4" id="KW-0804">Transcription</keyword>
<dbReference type="Gene3D" id="2.20.25.80">
    <property type="entry name" value="WRKY domain"/>
    <property type="match status" value="1"/>
</dbReference>
<evidence type="ECO:0000259" key="6">
    <source>
        <dbReference type="PROSITE" id="PS50811"/>
    </source>
</evidence>
<evidence type="ECO:0000256" key="3">
    <source>
        <dbReference type="ARBA" id="ARBA00023125"/>
    </source>
</evidence>
<dbReference type="SMART" id="SM00774">
    <property type="entry name" value="WRKY"/>
    <property type="match status" value="1"/>
</dbReference>
<dbReference type="PANTHER" id="PTHR31282">
    <property type="entry name" value="WRKY TRANSCRIPTION FACTOR 21-RELATED"/>
    <property type="match status" value="1"/>
</dbReference>
<dbReference type="SUPFAM" id="SSF118290">
    <property type="entry name" value="WRKY DNA-binding domain"/>
    <property type="match status" value="1"/>
</dbReference>
<reference evidence="7" key="1">
    <citation type="submission" date="2007-06" db="EMBL/GenBank/DDBJ databases">
        <title>Full length cDNA sequences from Sitka Spruce (Picea sitchensis).</title>
        <authorList>
            <person name="Ralph S.G."/>
            <person name="Chun H.E."/>
            <person name="Liao N."/>
            <person name="Ali J."/>
            <person name="Reid K."/>
            <person name="Kolosova N."/>
            <person name="Cooper N."/>
            <person name="Cullis C."/>
            <person name="Jancsik S."/>
            <person name="Moore R."/>
            <person name="Mayo M."/>
            <person name="Wagner S."/>
            <person name="Holt R.A."/>
            <person name="Jones S.J.M."/>
            <person name="Marra M.A."/>
            <person name="Ritland C.E."/>
            <person name="Ritland K."/>
            <person name="Bohlmann J."/>
        </authorList>
    </citation>
    <scope>NUCLEOTIDE SEQUENCE</scope>
    <source>
        <tissue evidence="7">Green portion of the leader tissue</tissue>
    </source>
</reference>
<dbReference type="GO" id="GO:0003700">
    <property type="term" value="F:DNA-binding transcription factor activity"/>
    <property type="evidence" value="ECO:0007669"/>
    <property type="project" value="InterPro"/>
</dbReference>
<organism evidence="7">
    <name type="scientific">Picea sitchensis</name>
    <name type="common">Sitka spruce</name>
    <name type="synonym">Pinus sitchensis</name>
    <dbReference type="NCBI Taxonomy" id="3332"/>
    <lineage>
        <taxon>Eukaryota</taxon>
        <taxon>Viridiplantae</taxon>
        <taxon>Streptophyta</taxon>
        <taxon>Embryophyta</taxon>
        <taxon>Tracheophyta</taxon>
        <taxon>Spermatophyta</taxon>
        <taxon>Pinopsida</taxon>
        <taxon>Pinidae</taxon>
        <taxon>Conifers I</taxon>
        <taxon>Pinales</taxon>
        <taxon>Pinaceae</taxon>
        <taxon>Picea</taxon>
    </lineage>
</organism>
<feature type="domain" description="WRKY" evidence="6">
    <location>
        <begin position="258"/>
        <end position="324"/>
    </location>
</feature>
<evidence type="ECO:0000256" key="5">
    <source>
        <dbReference type="ARBA" id="ARBA00023242"/>
    </source>
</evidence>
<dbReference type="EMBL" id="EF676212">
    <property type="protein sequence ID" value="ABR16129.1"/>
    <property type="molecule type" value="mRNA"/>
</dbReference>
<dbReference type="AlphaFoldDB" id="B8LKE9"/>
<proteinExistence type="evidence at transcript level"/>
<dbReference type="Pfam" id="PF10533">
    <property type="entry name" value="Plant_zn_clust"/>
    <property type="match status" value="1"/>
</dbReference>